<feature type="transmembrane region" description="Helical" evidence="7">
    <location>
        <begin position="275"/>
        <end position="297"/>
    </location>
</feature>
<evidence type="ECO:0000256" key="4">
    <source>
        <dbReference type="ARBA" id="ARBA00022692"/>
    </source>
</evidence>
<comment type="subcellular location">
    <subcellularLocation>
        <location evidence="1">Cell membrane</location>
        <topology evidence="1">Multi-pass membrane protein</topology>
    </subcellularLocation>
</comment>
<feature type="transmembrane region" description="Helical" evidence="7">
    <location>
        <begin position="118"/>
        <end position="139"/>
    </location>
</feature>
<dbReference type="SUPFAM" id="SSF103473">
    <property type="entry name" value="MFS general substrate transporter"/>
    <property type="match status" value="1"/>
</dbReference>
<dbReference type="Proteomes" id="UP000028569">
    <property type="component" value="Chromosome"/>
</dbReference>
<keyword evidence="6 7" id="KW-0472">Membrane</keyword>
<feature type="transmembrane region" description="Helical" evidence="7">
    <location>
        <begin position="405"/>
        <end position="428"/>
    </location>
</feature>
<sequence>MEEPSKPAAPTQSRVQVDHPWPAIAALMIGAFVGMLSETSLNIALPNLMESLHIPGATVQWLVTGYMLVIGIVLPFSSLISKWFTTRQTVIFGLAAFLVGSVISALAPNFGILLAGRLIQGIGTGLILPLMFTVAMLIFPPAKLGTVMGMCALVIMFAPAIGPTLTGLVLGSFSWRWVFWLFTPFLVVALIFAIFFLKNVGTITRQKPDFLSILESIIGFGGLVAGVSLASKYGWDSLVTLTVLVVAIIALVLYVRRQLGMENPVLNLRIFSIPAFRYGATLVMLDFAVILSSMYILPQFLQRGLLLPVAMTGILMLPGGVINALVSAFAGRLYDGFGARIPVRVGFIVALIGGVMLLFATPNSPALFVVAAHVILMIGCPLAMSPAQTYALNSLTGAQSGDGSTIINTMQQIVGAVATAVATSLLAIGESHASTTDKAAAFTNGTHYGIWFTIVLIVIALVISLKVRRFSHADDQEA</sequence>
<organism evidence="9 10">
    <name type="scientific">Bifidobacterium [indicum] DSM 20214 = LMG 11587</name>
    <dbReference type="NCBI Taxonomy" id="1341694"/>
    <lineage>
        <taxon>Bacteria</taxon>
        <taxon>Bacillati</taxon>
        <taxon>Actinomycetota</taxon>
        <taxon>Actinomycetes</taxon>
        <taxon>Bifidobacteriales</taxon>
        <taxon>Bifidobacteriaceae</taxon>
        <taxon>Bifidobacterium</taxon>
    </lineage>
</organism>
<feature type="transmembrane region" description="Helical" evidence="7">
    <location>
        <begin position="151"/>
        <end position="171"/>
    </location>
</feature>
<feature type="transmembrane region" description="Helical" evidence="7">
    <location>
        <begin position="57"/>
        <end position="77"/>
    </location>
</feature>
<dbReference type="HOGENOM" id="CLU_000960_28_0_11"/>
<evidence type="ECO:0000259" key="8">
    <source>
        <dbReference type="PROSITE" id="PS50850"/>
    </source>
</evidence>
<feature type="transmembrane region" description="Helical" evidence="7">
    <location>
        <begin position="309"/>
        <end position="329"/>
    </location>
</feature>
<accession>A0A087VSS6</accession>
<dbReference type="RefSeq" id="WP_033491321.1">
    <property type="nucleotide sequence ID" value="NZ_CP006018.1"/>
</dbReference>
<keyword evidence="2" id="KW-0813">Transport</keyword>
<dbReference type="GO" id="GO:0005886">
    <property type="term" value="C:plasma membrane"/>
    <property type="evidence" value="ECO:0007669"/>
    <property type="project" value="UniProtKB-SubCell"/>
</dbReference>
<feature type="transmembrane region" description="Helical" evidence="7">
    <location>
        <begin position="341"/>
        <end position="360"/>
    </location>
</feature>
<dbReference type="CDD" id="cd17503">
    <property type="entry name" value="MFS_LmrB_MDR_like"/>
    <property type="match status" value="1"/>
</dbReference>
<dbReference type="Gene3D" id="1.20.1250.20">
    <property type="entry name" value="MFS general substrate transporter like domains"/>
    <property type="match status" value="1"/>
</dbReference>
<keyword evidence="3" id="KW-1003">Cell membrane</keyword>
<gene>
    <name evidence="9" type="ORF">BINDI_0129</name>
</gene>
<evidence type="ECO:0000256" key="1">
    <source>
        <dbReference type="ARBA" id="ARBA00004651"/>
    </source>
</evidence>
<feature type="domain" description="Major facilitator superfamily (MFS) profile" evidence="8">
    <location>
        <begin position="23"/>
        <end position="472"/>
    </location>
</feature>
<evidence type="ECO:0000313" key="9">
    <source>
        <dbReference type="EMBL" id="AIC91415.1"/>
    </source>
</evidence>
<feature type="transmembrane region" description="Helical" evidence="7">
    <location>
        <begin position="366"/>
        <end position="384"/>
    </location>
</feature>
<dbReference type="InterPro" id="IPR004638">
    <property type="entry name" value="EmrB-like"/>
</dbReference>
<dbReference type="PRINTS" id="PR01036">
    <property type="entry name" value="TCRTETB"/>
</dbReference>
<dbReference type="EMBL" id="CP006018">
    <property type="protein sequence ID" value="AIC91415.1"/>
    <property type="molecule type" value="Genomic_DNA"/>
</dbReference>
<feature type="transmembrane region" description="Helical" evidence="7">
    <location>
        <begin position="448"/>
        <end position="467"/>
    </location>
</feature>
<feature type="transmembrane region" description="Helical" evidence="7">
    <location>
        <begin position="89"/>
        <end position="112"/>
    </location>
</feature>
<dbReference type="InterPro" id="IPR020846">
    <property type="entry name" value="MFS_dom"/>
</dbReference>
<evidence type="ECO:0000256" key="5">
    <source>
        <dbReference type="ARBA" id="ARBA00022989"/>
    </source>
</evidence>
<keyword evidence="4 7" id="KW-0812">Transmembrane</keyword>
<dbReference type="AlphaFoldDB" id="A0A087VSS6"/>
<evidence type="ECO:0000256" key="3">
    <source>
        <dbReference type="ARBA" id="ARBA00022475"/>
    </source>
</evidence>
<dbReference type="NCBIfam" id="TIGR00711">
    <property type="entry name" value="efflux_EmrB"/>
    <property type="match status" value="1"/>
</dbReference>
<evidence type="ECO:0000313" key="10">
    <source>
        <dbReference type="Proteomes" id="UP000028569"/>
    </source>
</evidence>
<dbReference type="InterPro" id="IPR011701">
    <property type="entry name" value="MFS"/>
</dbReference>
<dbReference type="KEGG" id="bii:BINDI_0129"/>
<dbReference type="GO" id="GO:0022857">
    <property type="term" value="F:transmembrane transporter activity"/>
    <property type="evidence" value="ECO:0007669"/>
    <property type="project" value="InterPro"/>
</dbReference>
<keyword evidence="10" id="KW-1185">Reference proteome</keyword>
<dbReference type="Pfam" id="PF07690">
    <property type="entry name" value="MFS_1"/>
    <property type="match status" value="2"/>
</dbReference>
<feature type="transmembrane region" description="Helical" evidence="7">
    <location>
        <begin position="21"/>
        <end position="45"/>
    </location>
</feature>
<dbReference type="PROSITE" id="PS50850">
    <property type="entry name" value="MFS"/>
    <property type="match status" value="1"/>
</dbReference>
<feature type="transmembrane region" description="Helical" evidence="7">
    <location>
        <begin position="237"/>
        <end position="255"/>
    </location>
</feature>
<protein>
    <submittedName>
        <fullName evidence="9">Major facilitator superfamily transporter permease</fullName>
    </submittedName>
</protein>
<dbReference type="Gene3D" id="1.20.1720.10">
    <property type="entry name" value="Multidrug resistance protein D"/>
    <property type="match status" value="1"/>
</dbReference>
<dbReference type="PANTHER" id="PTHR42718">
    <property type="entry name" value="MAJOR FACILITATOR SUPERFAMILY MULTIDRUG TRANSPORTER MFSC"/>
    <property type="match status" value="1"/>
</dbReference>
<proteinExistence type="predicted"/>
<dbReference type="PANTHER" id="PTHR42718:SF43">
    <property type="entry name" value="LINCOMYCIN RESISTANCE PROTEIN LMRB"/>
    <property type="match status" value="1"/>
</dbReference>
<evidence type="ECO:0000256" key="6">
    <source>
        <dbReference type="ARBA" id="ARBA00023136"/>
    </source>
</evidence>
<dbReference type="InterPro" id="IPR036259">
    <property type="entry name" value="MFS_trans_sf"/>
</dbReference>
<reference evidence="9 10" key="1">
    <citation type="journal article" date="2014" name="Appl. Environ. Microbiol.">
        <title>Genomic encyclopedia of type strains of the genus Bifidobacterium.</title>
        <authorList>
            <person name="Milani C."/>
            <person name="Lugli G.A."/>
            <person name="Duranti S."/>
            <person name="Turroni F."/>
            <person name="Bottacini F."/>
            <person name="Mangifesta M."/>
            <person name="Sanchez B."/>
            <person name="Viappiani A."/>
            <person name="Mancabelli L."/>
            <person name="Taminiau B."/>
            <person name="Delcenserie V."/>
            <person name="Barrangou R."/>
            <person name="Margolles A."/>
            <person name="van Sinderen D."/>
            <person name="Ventura M."/>
        </authorList>
    </citation>
    <scope>NUCLEOTIDE SEQUENCE [LARGE SCALE GENOMIC DNA]</scope>
    <source>
        <strain evidence="9 10">LMG 11587</strain>
    </source>
</reference>
<feature type="transmembrane region" description="Helical" evidence="7">
    <location>
        <begin position="209"/>
        <end position="231"/>
    </location>
</feature>
<keyword evidence="5 7" id="KW-1133">Transmembrane helix</keyword>
<name>A0A087VSS6_9BIFI</name>
<feature type="transmembrane region" description="Helical" evidence="7">
    <location>
        <begin position="177"/>
        <end position="197"/>
    </location>
</feature>
<evidence type="ECO:0000256" key="2">
    <source>
        <dbReference type="ARBA" id="ARBA00022448"/>
    </source>
</evidence>
<evidence type="ECO:0000256" key="7">
    <source>
        <dbReference type="SAM" id="Phobius"/>
    </source>
</evidence>